<keyword evidence="1" id="KW-0175">Coiled coil</keyword>
<evidence type="ECO:0000313" key="3">
    <source>
        <dbReference type="Proteomes" id="UP000193355"/>
    </source>
</evidence>
<evidence type="ECO:0000313" key="2">
    <source>
        <dbReference type="EMBL" id="SMG13604.1"/>
    </source>
</evidence>
<reference evidence="3" key="1">
    <citation type="submission" date="2017-04" db="EMBL/GenBank/DDBJ databases">
        <authorList>
            <person name="Varghese N."/>
            <person name="Submissions S."/>
        </authorList>
    </citation>
    <scope>NUCLEOTIDE SEQUENCE [LARGE SCALE GENOMIC DNA]</scope>
    <source>
        <strain evidence="3">USBA 82</strain>
    </source>
</reference>
<keyword evidence="3" id="KW-1185">Reference proteome</keyword>
<dbReference type="STRING" id="561720.SAMN06275492_10218"/>
<feature type="coiled-coil region" evidence="1">
    <location>
        <begin position="92"/>
        <end position="136"/>
    </location>
</feature>
<dbReference type="EMBL" id="FXBB01000002">
    <property type="protein sequence ID" value="SMG13604.1"/>
    <property type="molecule type" value="Genomic_DNA"/>
</dbReference>
<gene>
    <name evidence="2" type="ORF">SAMN06275492_10218</name>
</gene>
<evidence type="ECO:0000256" key="1">
    <source>
        <dbReference type="SAM" id="Coils"/>
    </source>
</evidence>
<dbReference type="Proteomes" id="UP000193355">
    <property type="component" value="Unassembled WGS sequence"/>
</dbReference>
<proteinExistence type="predicted"/>
<dbReference type="AlphaFoldDB" id="A0A1X7IGS3"/>
<accession>A0A1X7IGS3</accession>
<sequence length="206" mass="24586">MVAFHLPELHDRIRKSDDRTKMVFQLSLIRRLIRKGFTNDQIESLCFFIDWIVSFEDVNRRYELGRNVRSMLEVKKVPYVTSLELYMREEIKKELEEKIGKELEEKIEKELEEKMEKEVKEIERELEQKLDQEVKEIGRKIGKEMEEKTRAERAELTLSLLSQRFSKEELAPLVGAVRLAPKETLDRIISEIFYITLDQIRGIVQV</sequence>
<protein>
    <submittedName>
        <fullName evidence="2">Uncharacterized protein</fullName>
    </submittedName>
</protein>
<name>A0A1X7IGS3_9BACT</name>
<organism evidence="2 3">
    <name type="scientific">Dethiosulfovibrio salsuginis</name>
    <dbReference type="NCBI Taxonomy" id="561720"/>
    <lineage>
        <taxon>Bacteria</taxon>
        <taxon>Thermotogati</taxon>
        <taxon>Synergistota</taxon>
        <taxon>Synergistia</taxon>
        <taxon>Synergistales</taxon>
        <taxon>Dethiosulfovibrionaceae</taxon>
        <taxon>Dethiosulfovibrio</taxon>
    </lineage>
</organism>